<evidence type="ECO:0000313" key="3">
    <source>
        <dbReference type="Proteomes" id="UP000664859"/>
    </source>
</evidence>
<keyword evidence="3" id="KW-1185">Reference proteome</keyword>
<gene>
    <name evidence="2" type="ORF">JKP88DRAFT_201325</name>
</gene>
<protein>
    <submittedName>
        <fullName evidence="2">GlcNAc-domain-containing protein</fullName>
    </submittedName>
</protein>
<evidence type="ECO:0000256" key="1">
    <source>
        <dbReference type="SAM" id="Phobius"/>
    </source>
</evidence>
<dbReference type="Pfam" id="PF11397">
    <property type="entry name" value="GlcNAc"/>
    <property type="match status" value="2"/>
</dbReference>
<dbReference type="EMBL" id="JAFCMP010000501">
    <property type="protein sequence ID" value="KAG5179127.1"/>
    <property type="molecule type" value="Genomic_DNA"/>
</dbReference>
<dbReference type="OrthoDB" id="76265at2759"/>
<organism evidence="2 3">
    <name type="scientific">Tribonema minus</name>
    <dbReference type="NCBI Taxonomy" id="303371"/>
    <lineage>
        <taxon>Eukaryota</taxon>
        <taxon>Sar</taxon>
        <taxon>Stramenopiles</taxon>
        <taxon>Ochrophyta</taxon>
        <taxon>PX clade</taxon>
        <taxon>Xanthophyceae</taxon>
        <taxon>Tribonematales</taxon>
        <taxon>Tribonemataceae</taxon>
        <taxon>Tribonema</taxon>
    </lineage>
</organism>
<accession>A0A836CB83</accession>
<sequence>MARKQLKIGEVYSIKAGDWVAVHRDLDGPQPFPPPTDSWSTAEATLWVGIASYRDPRCGKTLHNMFTKAKHPERVHVAVVQQMVEGDADCMDDYCALAGKDANGECPFAKNVRVLRTDAAEAAGPTWGRHLQQYLLRDEEFCLQIDSHMDMIQDWEAGLMAEWAQINNEHAVLSTYVQDVEDLGVNVGGHFETSHLCEILWEEQVRNEGAKALRLMTQPKLTTTWAAGLSFSKCHSMRAVPYDPYLPQVFDGEEFSYFARLFTNGYDVYTPTKTYIGHDYNGANNPNAHGWYVATGRDRAAEEKMSDMRLWTLLEMPGGDSTPEGRQAVQFGPFGLGTARTLDQLMDFAMIDLRTKTHKADPADMCQDVHYVPCVGTPPEESEYPDRMADAPFWDYVRSALIAQGDWSPRDEVTMLQLLGRPLPQAQAQARGIVHAELGTWWWFGFVALVAATVAAAKLVVMEANAAATGAKSAFGGLLPYVFRRGAKHV</sequence>
<keyword evidence="1" id="KW-1133">Transmembrane helix</keyword>
<dbReference type="AlphaFoldDB" id="A0A836CB83"/>
<name>A0A836CB83_9STRA</name>
<comment type="caution">
    <text evidence="2">The sequence shown here is derived from an EMBL/GenBank/DDBJ whole genome shotgun (WGS) entry which is preliminary data.</text>
</comment>
<keyword evidence="1" id="KW-0472">Membrane</keyword>
<proteinExistence type="predicted"/>
<dbReference type="PANTHER" id="PTHR34496">
    <property type="entry name" value="GLCNAC TRANSFERASE-RELATED"/>
    <property type="match status" value="1"/>
</dbReference>
<keyword evidence="1" id="KW-0812">Transmembrane</keyword>
<evidence type="ECO:0000313" key="2">
    <source>
        <dbReference type="EMBL" id="KAG5179127.1"/>
    </source>
</evidence>
<feature type="transmembrane region" description="Helical" evidence="1">
    <location>
        <begin position="441"/>
        <end position="461"/>
    </location>
</feature>
<dbReference type="PANTHER" id="PTHR34496:SF6">
    <property type="entry name" value="GLYCOSYLTRANSFERASE 2-LIKE DOMAIN-CONTAINING PROTEIN"/>
    <property type="match status" value="1"/>
</dbReference>
<reference evidence="2" key="1">
    <citation type="submission" date="2021-02" db="EMBL/GenBank/DDBJ databases">
        <title>First Annotated Genome of the Yellow-green Alga Tribonema minus.</title>
        <authorList>
            <person name="Mahan K.M."/>
        </authorList>
    </citation>
    <scope>NUCLEOTIDE SEQUENCE</scope>
    <source>
        <strain evidence="2">UTEX B ZZ1240</strain>
    </source>
</reference>
<dbReference type="Proteomes" id="UP000664859">
    <property type="component" value="Unassembled WGS sequence"/>
</dbReference>
<dbReference type="InterPro" id="IPR021067">
    <property type="entry name" value="Glycosyltransferase"/>
</dbReference>